<dbReference type="OrthoDB" id="4725827at2"/>
<evidence type="ECO:0000313" key="1">
    <source>
        <dbReference type="EMBL" id="BBZ45849.1"/>
    </source>
</evidence>
<dbReference type="Proteomes" id="UP000467105">
    <property type="component" value="Chromosome"/>
</dbReference>
<protein>
    <submittedName>
        <fullName evidence="1">Uncharacterized protein</fullName>
    </submittedName>
</protein>
<proteinExistence type="predicted"/>
<reference evidence="1 2" key="1">
    <citation type="journal article" date="2019" name="Emerg. Microbes Infect.">
        <title>Comprehensive subspecies identification of 175 nontuberculous mycobacteria species based on 7547 genomic profiles.</title>
        <authorList>
            <person name="Matsumoto Y."/>
            <person name="Kinjo T."/>
            <person name="Motooka D."/>
            <person name="Nabeya D."/>
            <person name="Jung N."/>
            <person name="Uechi K."/>
            <person name="Horii T."/>
            <person name="Iida T."/>
            <person name="Fujita J."/>
            <person name="Nakamura S."/>
        </authorList>
    </citation>
    <scope>NUCLEOTIDE SEQUENCE [LARGE SCALE GENOMIC DNA]</scope>
    <source>
        <strain evidence="1 2">JCM 14742</strain>
    </source>
</reference>
<keyword evidence="2" id="KW-1185">Reference proteome</keyword>
<gene>
    <name evidence="1" type="ORF">MPRM_31300</name>
</gene>
<sequence length="204" mass="21738">MTASSPSQRWQPLPASSLLEALAEDEDIEDVVALSAAEIPESVRQLSIPTGWQLLELPDNPEPPLVRIAVQGSLGDGEWEAADTISVFGYTGWPVFYDVFHNADGVLRDLNATHVAVKALPMPAIQRAAALRASGSATIRGRRVWIQQSTYVAGSERPHGSRLFVHSLFVDAACRARLNGDVAQLSEAVHHGLIAALVGGDGGS</sequence>
<dbReference type="AlphaFoldDB" id="A0A7I7YW00"/>
<dbReference type="EMBL" id="AP022614">
    <property type="protein sequence ID" value="BBZ45849.1"/>
    <property type="molecule type" value="Genomic_DNA"/>
</dbReference>
<accession>A0A7I7YW00</accession>
<name>A0A7I7YW00_9MYCO</name>
<organism evidence="1 2">
    <name type="scientific">Mycobacterium parmense</name>
    <dbReference type="NCBI Taxonomy" id="185642"/>
    <lineage>
        <taxon>Bacteria</taxon>
        <taxon>Bacillati</taxon>
        <taxon>Actinomycetota</taxon>
        <taxon>Actinomycetes</taxon>
        <taxon>Mycobacteriales</taxon>
        <taxon>Mycobacteriaceae</taxon>
        <taxon>Mycobacterium</taxon>
        <taxon>Mycobacterium simiae complex</taxon>
    </lineage>
</organism>
<dbReference type="RefSeq" id="WP_139826028.1">
    <property type="nucleotide sequence ID" value="NZ_AP022614.1"/>
</dbReference>
<evidence type="ECO:0000313" key="2">
    <source>
        <dbReference type="Proteomes" id="UP000467105"/>
    </source>
</evidence>